<dbReference type="EMBL" id="AJSR01000269">
    <property type="protein sequence ID" value="EKM33459.1"/>
    <property type="molecule type" value="Genomic_DNA"/>
</dbReference>
<comment type="caution">
    <text evidence="1">The sequence shown here is derived from an EMBL/GenBank/DDBJ whole genome shotgun (WGS) entry which is preliminary data.</text>
</comment>
<protein>
    <submittedName>
        <fullName evidence="1">Aconitate B N-terminal domain protein</fullName>
    </submittedName>
</protein>
<dbReference type="AlphaFoldDB" id="A0A454D461"/>
<accession>A0A454D461</accession>
<name>A0A454D461_VIBHA</name>
<organism evidence="1 2">
    <name type="scientific">Vibrio harveyi</name>
    <name type="common">Beneckea harveyi</name>
    <dbReference type="NCBI Taxonomy" id="669"/>
    <lineage>
        <taxon>Bacteria</taxon>
        <taxon>Pseudomonadati</taxon>
        <taxon>Pseudomonadota</taxon>
        <taxon>Gammaproteobacteria</taxon>
        <taxon>Vibrionales</taxon>
        <taxon>Vibrionaceae</taxon>
        <taxon>Vibrio</taxon>
    </lineage>
</organism>
<dbReference type="Proteomes" id="UP000008367">
    <property type="component" value="Unassembled WGS sequence"/>
</dbReference>
<gene>
    <name evidence="1" type="ORF">VCHENC02_1092B</name>
</gene>
<reference evidence="1 2" key="1">
    <citation type="submission" date="2012-10" db="EMBL/GenBank/DDBJ databases">
        <title>Genome sequence of Vibrio Cholerae HENC-02.</title>
        <authorList>
            <person name="Eppinger M."/>
            <person name="Hasan N.A."/>
            <person name="Sengamalay N."/>
            <person name="Hine E."/>
            <person name="Su Q."/>
            <person name="Daugherty S.C."/>
            <person name="Young S."/>
            <person name="Sadzewicz L."/>
            <person name="Tallon L."/>
            <person name="Cebula T.A."/>
            <person name="Ravel J."/>
            <person name="Colwell R.R."/>
        </authorList>
    </citation>
    <scope>NUCLEOTIDE SEQUENCE [LARGE SCALE GENOMIC DNA]</scope>
    <source>
        <strain evidence="1 2">HENC-02</strain>
    </source>
</reference>
<evidence type="ECO:0000313" key="2">
    <source>
        <dbReference type="Proteomes" id="UP000008367"/>
    </source>
</evidence>
<sequence>RRLKQVMHLRNKFYNRGLMLNGSHRRRKSRIRLLLKYLK</sequence>
<proteinExistence type="predicted"/>
<evidence type="ECO:0000313" key="1">
    <source>
        <dbReference type="EMBL" id="EKM33459.1"/>
    </source>
</evidence>
<feature type="non-terminal residue" evidence="1">
    <location>
        <position position="1"/>
    </location>
</feature>